<dbReference type="EMBL" id="ML977171">
    <property type="protein sequence ID" value="KAF1983945.1"/>
    <property type="molecule type" value="Genomic_DNA"/>
</dbReference>
<dbReference type="InterPro" id="IPR000210">
    <property type="entry name" value="BTB/POZ_dom"/>
</dbReference>
<feature type="non-terminal residue" evidence="2">
    <location>
        <position position="107"/>
    </location>
</feature>
<organism evidence="2 3">
    <name type="scientific">Aulographum hederae CBS 113979</name>
    <dbReference type="NCBI Taxonomy" id="1176131"/>
    <lineage>
        <taxon>Eukaryota</taxon>
        <taxon>Fungi</taxon>
        <taxon>Dikarya</taxon>
        <taxon>Ascomycota</taxon>
        <taxon>Pezizomycotina</taxon>
        <taxon>Dothideomycetes</taxon>
        <taxon>Pleosporomycetidae</taxon>
        <taxon>Aulographales</taxon>
        <taxon>Aulographaceae</taxon>
    </lineage>
</organism>
<gene>
    <name evidence="2" type="ORF">K402DRAFT_295395</name>
</gene>
<dbReference type="OrthoDB" id="1022638at2759"/>
<feature type="domain" description="BTB" evidence="1">
    <location>
        <begin position="1"/>
        <end position="64"/>
    </location>
</feature>
<accession>A0A6G1GSP1</accession>
<dbReference type="Gene3D" id="3.30.710.10">
    <property type="entry name" value="Potassium Channel Kv1.1, Chain A"/>
    <property type="match status" value="1"/>
</dbReference>
<evidence type="ECO:0000313" key="2">
    <source>
        <dbReference type="EMBL" id="KAF1983945.1"/>
    </source>
</evidence>
<proteinExistence type="predicted"/>
<dbReference type="InterPro" id="IPR011333">
    <property type="entry name" value="SKP1/BTB/POZ_sf"/>
</dbReference>
<keyword evidence="3" id="KW-1185">Reference proteome</keyword>
<dbReference type="PANTHER" id="PTHR47843">
    <property type="entry name" value="BTB DOMAIN-CONTAINING PROTEIN-RELATED"/>
    <property type="match status" value="1"/>
</dbReference>
<name>A0A6G1GSP1_9PEZI</name>
<dbReference type="AlphaFoldDB" id="A0A6G1GSP1"/>
<evidence type="ECO:0000313" key="3">
    <source>
        <dbReference type="Proteomes" id="UP000800041"/>
    </source>
</evidence>
<reference evidence="2" key="1">
    <citation type="journal article" date="2020" name="Stud. Mycol.">
        <title>101 Dothideomycetes genomes: a test case for predicting lifestyles and emergence of pathogens.</title>
        <authorList>
            <person name="Haridas S."/>
            <person name="Albert R."/>
            <person name="Binder M."/>
            <person name="Bloem J."/>
            <person name="Labutti K."/>
            <person name="Salamov A."/>
            <person name="Andreopoulos B."/>
            <person name="Baker S."/>
            <person name="Barry K."/>
            <person name="Bills G."/>
            <person name="Bluhm B."/>
            <person name="Cannon C."/>
            <person name="Castanera R."/>
            <person name="Culley D."/>
            <person name="Daum C."/>
            <person name="Ezra D."/>
            <person name="Gonzalez J."/>
            <person name="Henrissat B."/>
            <person name="Kuo A."/>
            <person name="Liang C."/>
            <person name="Lipzen A."/>
            <person name="Lutzoni F."/>
            <person name="Magnuson J."/>
            <person name="Mondo S."/>
            <person name="Nolan M."/>
            <person name="Ohm R."/>
            <person name="Pangilinan J."/>
            <person name="Park H.-J."/>
            <person name="Ramirez L."/>
            <person name="Alfaro M."/>
            <person name="Sun H."/>
            <person name="Tritt A."/>
            <person name="Yoshinaga Y."/>
            <person name="Zwiers L.-H."/>
            <person name="Turgeon B."/>
            <person name="Goodwin S."/>
            <person name="Spatafora J."/>
            <person name="Crous P."/>
            <person name="Grigoriev I."/>
        </authorList>
    </citation>
    <scope>NUCLEOTIDE SEQUENCE</scope>
    <source>
        <strain evidence="2">CBS 113979</strain>
    </source>
</reference>
<protein>
    <recommendedName>
        <fullName evidence="1">BTB domain-containing protein</fullName>
    </recommendedName>
</protein>
<dbReference type="PANTHER" id="PTHR47843:SF2">
    <property type="entry name" value="BTB DOMAIN-CONTAINING PROTEIN"/>
    <property type="match status" value="1"/>
</dbReference>
<dbReference type="Proteomes" id="UP000800041">
    <property type="component" value="Unassembled WGS sequence"/>
</dbReference>
<sequence>VYVEKGESNQMFHVYEDLIRSSSVIFDNALRPEWNESEERVVPLLDFDPETFDTYLKWLFTRKLYKFRADQDTSSTHLCGAEWLNKAYALGDYVQDDDFKDCVLDGM</sequence>
<dbReference type="PROSITE" id="PS50097">
    <property type="entry name" value="BTB"/>
    <property type="match status" value="1"/>
</dbReference>
<feature type="non-terminal residue" evidence="2">
    <location>
        <position position="1"/>
    </location>
</feature>
<evidence type="ECO:0000259" key="1">
    <source>
        <dbReference type="PROSITE" id="PS50097"/>
    </source>
</evidence>
<dbReference type="SUPFAM" id="SSF54695">
    <property type="entry name" value="POZ domain"/>
    <property type="match status" value="1"/>
</dbReference>